<dbReference type="STRING" id="1415166.NONO_c14920"/>
<dbReference type="PANTHER" id="PTHR43669">
    <property type="entry name" value="5-KETO-D-GLUCONATE 5-REDUCTASE"/>
    <property type="match status" value="1"/>
</dbReference>
<name>W5TAV9_9NOCA</name>
<gene>
    <name evidence="3" type="ORF">NONO_c14920</name>
</gene>
<evidence type="ECO:0000313" key="4">
    <source>
        <dbReference type="Proteomes" id="UP000019150"/>
    </source>
</evidence>
<reference evidence="3 4" key="1">
    <citation type="journal article" date="2014" name="Appl. Environ. Microbiol.">
        <title>Insights into the Microbial Degradation of Rubber and Gutta-Percha by Analysis of the Complete Genome of Nocardia nova SH22a.</title>
        <authorList>
            <person name="Luo Q."/>
            <person name="Hiessl S."/>
            <person name="Poehlein A."/>
            <person name="Daniel R."/>
            <person name="Steinbuchel A."/>
        </authorList>
    </citation>
    <scope>NUCLEOTIDE SEQUENCE [LARGE SCALE GENOMIC DNA]</scope>
    <source>
        <strain evidence="3">SH22a</strain>
    </source>
</reference>
<protein>
    <submittedName>
        <fullName evidence="3">Putative oxidoreductase, SDR family</fullName>
    </submittedName>
</protein>
<dbReference type="Pfam" id="PF00106">
    <property type="entry name" value="adh_short"/>
    <property type="match status" value="1"/>
</dbReference>
<dbReference type="GO" id="GO:0016491">
    <property type="term" value="F:oxidoreductase activity"/>
    <property type="evidence" value="ECO:0007669"/>
    <property type="project" value="UniProtKB-KW"/>
</dbReference>
<evidence type="ECO:0000256" key="2">
    <source>
        <dbReference type="ARBA" id="ARBA00023002"/>
    </source>
</evidence>
<accession>W5TAV9</accession>
<dbReference type="Gene3D" id="3.40.50.720">
    <property type="entry name" value="NAD(P)-binding Rossmann-like Domain"/>
    <property type="match status" value="1"/>
</dbReference>
<comment type="similarity">
    <text evidence="1">Belongs to the short-chain dehydrogenases/reductases (SDR) family.</text>
</comment>
<dbReference type="AlphaFoldDB" id="W5TAV9"/>
<dbReference type="Proteomes" id="UP000019150">
    <property type="component" value="Chromosome"/>
</dbReference>
<keyword evidence="2" id="KW-0560">Oxidoreductase</keyword>
<dbReference type="InterPro" id="IPR002347">
    <property type="entry name" value="SDR_fam"/>
</dbReference>
<dbReference type="SUPFAM" id="SSF51735">
    <property type="entry name" value="NAD(P)-binding Rossmann-fold domains"/>
    <property type="match status" value="1"/>
</dbReference>
<sequence>MNWPAGEAAFVTGAASGIGLGISRALIAAGAKVALVDIDGGRLAAVAEELTAAGGTVTTIELDISDASQWQQAADRAESVLGPISILCNNAGVTGAAPIDNLTFKVWRWVHSINIDAQYLAVETFLPRFKERGGRAHIMSTASMAGIVPMVNVGAYVSSKFASVGFSMVLRDELRGSDIGVSLLCPGTVATRLAQTDDELQAKLIGRQADSAAVEHNGGQLSLGADPDGVGEQVVQAMQARQFLIVTHREWAPLVRKVHEEVEQAFSDFDGRYGADPTPIALLAGEYSAAG</sequence>
<evidence type="ECO:0000256" key="1">
    <source>
        <dbReference type="ARBA" id="ARBA00006484"/>
    </source>
</evidence>
<dbReference type="PATRIC" id="fig|1415166.3.peg.1516"/>
<dbReference type="KEGG" id="nno:NONO_c14920"/>
<dbReference type="EMBL" id="CP006850">
    <property type="protein sequence ID" value="AHH16294.1"/>
    <property type="molecule type" value="Genomic_DNA"/>
</dbReference>
<organism evidence="3 4">
    <name type="scientific">Nocardia nova SH22a</name>
    <dbReference type="NCBI Taxonomy" id="1415166"/>
    <lineage>
        <taxon>Bacteria</taxon>
        <taxon>Bacillati</taxon>
        <taxon>Actinomycetota</taxon>
        <taxon>Actinomycetes</taxon>
        <taxon>Mycobacteriales</taxon>
        <taxon>Nocardiaceae</taxon>
        <taxon>Nocardia</taxon>
    </lineage>
</organism>
<dbReference type="PRINTS" id="PR00081">
    <property type="entry name" value="GDHRDH"/>
</dbReference>
<dbReference type="PANTHER" id="PTHR43669:SF3">
    <property type="entry name" value="ALCOHOL DEHYDROGENASE, PUTATIVE (AFU_ORTHOLOGUE AFUA_3G03445)-RELATED"/>
    <property type="match status" value="1"/>
</dbReference>
<dbReference type="InterPro" id="IPR020904">
    <property type="entry name" value="Sc_DH/Rdtase_CS"/>
</dbReference>
<proteinExistence type="inferred from homology"/>
<evidence type="ECO:0000313" key="3">
    <source>
        <dbReference type="EMBL" id="AHH16294.1"/>
    </source>
</evidence>
<keyword evidence="4" id="KW-1185">Reference proteome</keyword>
<dbReference type="HOGENOM" id="CLU_010194_2_1_11"/>
<dbReference type="InterPro" id="IPR036291">
    <property type="entry name" value="NAD(P)-bd_dom_sf"/>
</dbReference>
<dbReference type="RefSeq" id="WP_025347810.1">
    <property type="nucleotide sequence ID" value="NZ_CP006850.1"/>
</dbReference>
<dbReference type="eggNOG" id="COG4221">
    <property type="taxonomic scope" value="Bacteria"/>
</dbReference>
<dbReference type="CDD" id="cd05233">
    <property type="entry name" value="SDR_c"/>
    <property type="match status" value="1"/>
</dbReference>
<dbReference type="PROSITE" id="PS00061">
    <property type="entry name" value="ADH_SHORT"/>
    <property type="match status" value="1"/>
</dbReference>
<dbReference type="OrthoDB" id="4690547at2"/>